<gene>
    <name evidence="1" type="ORF">GCM10011358_03140</name>
</gene>
<proteinExistence type="predicted"/>
<reference evidence="2" key="1">
    <citation type="journal article" date="2019" name="Int. J. Syst. Evol. Microbiol.">
        <title>The Global Catalogue of Microorganisms (GCM) 10K type strain sequencing project: providing services to taxonomists for standard genome sequencing and annotation.</title>
        <authorList>
            <consortium name="The Broad Institute Genomics Platform"/>
            <consortium name="The Broad Institute Genome Sequencing Center for Infectious Disease"/>
            <person name="Wu L."/>
            <person name="Ma J."/>
        </authorList>
    </citation>
    <scope>NUCLEOTIDE SEQUENCE [LARGE SCALE GENOMIC DNA]</scope>
    <source>
        <strain evidence="2">CGMCC 1.12922</strain>
    </source>
</reference>
<dbReference type="Proteomes" id="UP000617355">
    <property type="component" value="Unassembled WGS sequence"/>
</dbReference>
<protein>
    <submittedName>
        <fullName evidence="1">Uncharacterized protein</fullName>
    </submittedName>
</protein>
<accession>A0ABQ1QC11</accession>
<dbReference type="RefSeq" id="WP_188525854.1">
    <property type="nucleotide sequence ID" value="NZ_BMGI01000001.1"/>
</dbReference>
<evidence type="ECO:0000313" key="2">
    <source>
        <dbReference type="Proteomes" id="UP000617355"/>
    </source>
</evidence>
<sequence length="90" mass="9485">MDRSSFIFCTASVIVCLGVAWVTFPLAALDEETIARVNTPQPAEEMPMIDVGGGFGKLPATELIDYYIENPPAPPVAGVVAAPEIKFGGC</sequence>
<evidence type="ECO:0000313" key="1">
    <source>
        <dbReference type="EMBL" id="GGD22033.1"/>
    </source>
</evidence>
<name>A0ABQ1QC11_9RHOB</name>
<keyword evidence="2" id="KW-1185">Reference proteome</keyword>
<comment type="caution">
    <text evidence="1">The sequence shown here is derived from an EMBL/GenBank/DDBJ whole genome shotgun (WGS) entry which is preliminary data.</text>
</comment>
<organism evidence="1 2">
    <name type="scientific">Sinisalibacter lacisalsi</name>
    <dbReference type="NCBI Taxonomy" id="1526570"/>
    <lineage>
        <taxon>Bacteria</taxon>
        <taxon>Pseudomonadati</taxon>
        <taxon>Pseudomonadota</taxon>
        <taxon>Alphaproteobacteria</taxon>
        <taxon>Rhodobacterales</taxon>
        <taxon>Roseobacteraceae</taxon>
        <taxon>Sinisalibacter</taxon>
    </lineage>
</organism>
<dbReference type="EMBL" id="BMGI01000001">
    <property type="protein sequence ID" value="GGD22033.1"/>
    <property type="molecule type" value="Genomic_DNA"/>
</dbReference>